<feature type="active site" description="Proton acceptor" evidence="11">
    <location>
        <position position="207"/>
    </location>
</feature>
<dbReference type="InterPro" id="IPR032882">
    <property type="entry name" value="SrkA/RdoA"/>
</dbReference>
<organism evidence="13 14">
    <name type="scientific">Oceanospirillum multiglobuliferum</name>
    <dbReference type="NCBI Taxonomy" id="64969"/>
    <lineage>
        <taxon>Bacteria</taxon>
        <taxon>Pseudomonadati</taxon>
        <taxon>Pseudomonadota</taxon>
        <taxon>Gammaproteobacteria</taxon>
        <taxon>Oceanospirillales</taxon>
        <taxon>Oceanospirillaceae</taxon>
        <taxon>Oceanospirillum</taxon>
    </lineage>
</organism>
<keyword evidence="7 11" id="KW-0418">Kinase</keyword>
<evidence type="ECO:0000256" key="7">
    <source>
        <dbReference type="ARBA" id="ARBA00022777"/>
    </source>
</evidence>
<dbReference type="GO" id="GO:0004674">
    <property type="term" value="F:protein serine/threonine kinase activity"/>
    <property type="evidence" value="ECO:0007669"/>
    <property type="project" value="UniProtKB-UniRule"/>
</dbReference>
<dbReference type="Pfam" id="PF01636">
    <property type="entry name" value="APH"/>
    <property type="match status" value="1"/>
</dbReference>
<keyword evidence="3 11" id="KW-0597">Phosphoprotein</keyword>
<dbReference type="OrthoDB" id="5392197at2"/>
<comment type="similarity">
    <text evidence="11">Belongs to the SrkA/RdoA protein kinase family.</text>
</comment>
<sequence>MTELTSVFNQDQPYYQLDPSRVMDAVEHLGFYCDGRIQALNSYENRVFQVGIEDAVPLIVKFYRPERWSEAQILEEHQFCQELVEAGLAVVAPMQLEGQSLFNFNGYRYALFPRKGGHAPELDNENHLFELGRFLGRLHQTSELRAFQHRPTLSVKDYGRVAQQQVLDSQLLQAYEKRYLKVTDQILAEVEQRFNACAAPLIRTQGDCHMGNMLWRDDALVLLDFDDCRMAPAMQDIWMLLTGDQQQQQRWLSEVVEGYEEYREFPARELQLVEPLRALRIVYYSGWLAQRRADPAFIQAFPQFGGEAWWSEHIRSLEQQLQQLSMPSLSLTQY</sequence>
<comment type="catalytic activity">
    <reaction evidence="11">
        <text>L-threonyl-[protein] + ATP = O-phospho-L-threonyl-[protein] + ADP + H(+)</text>
        <dbReference type="Rhea" id="RHEA:46608"/>
        <dbReference type="Rhea" id="RHEA-COMP:11060"/>
        <dbReference type="Rhea" id="RHEA-COMP:11605"/>
        <dbReference type="ChEBI" id="CHEBI:15378"/>
        <dbReference type="ChEBI" id="CHEBI:30013"/>
        <dbReference type="ChEBI" id="CHEBI:30616"/>
        <dbReference type="ChEBI" id="CHEBI:61977"/>
        <dbReference type="ChEBI" id="CHEBI:456216"/>
        <dbReference type="EC" id="2.7.11.1"/>
    </reaction>
</comment>
<dbReference type="EMBL" id="MTSM01000027">
    <property type="protein sequence ID" value="OPX54350.1"/>
    <property type="molecule type" value="Genomic_DNA"/>
</dbReference>
<feature type="site" description="ATP" evidence="11">
    <location>
        <position position="42"/>
    </location>
</feature>
<evidence type="ECO:0000256" key="6">
    <source>
        <dbReference type="ARBA" id="ARBA00022741"/>
    </source>
</evidence>
<dbReference type="EC" id="2.7.11.1" evidence="11"/>
<evidence type="ECO:0000313" key="14">
    <source>
        <dbReference type="Proteomes" id="UP000191418"/>
    </source>
</evidence>
<feature type="binding site" evidence="11">
    <location>
        <position position="224"/>
    </location>
    <ligand>
        <name>Mg(2+)</name>
        <dbReference type="ChEBI" id="CHEBI:18420"/>
    </ligand>
</feature>
<protein>
    <recommendedName>
        <fullName evidence="11">Stress response kinase A</fullName>
        <ecNumber evidence="11">2.7.11.1</ecNumber>
    </recommendedName>
    <alternativeName>
        <fullName evidence="11">Serine/threonine-protein kinase SrkA</fullName>
    </alternativeName>
</protein>
<keyword evidence="14" id="KW-1185">Reference proteome</keyword>
<comment type="function">
    <text evidence="11">A protein kinase that phosphorylates Ser and Thr residues. Probably acts to suppress the effects of stress linked to accumulation of reactive oxygen species. Probably involved in the extracytoplasmic stress response.</text>
</comment>
<keyword evidence="9 11" id="KW-0460">Magnesium</keyword>
<keyword evidence="10 11" id="KW-0346">Stress response</keyword>
<evidence type="ECO:0000256" key="2">
    <source>
        <dbReference type="ARBA" id="ARBA00022527"/>
    </source>
</evidence>
<dbReference type="GO" id="GO:0000287">
    <property type="term" value="F:magnesium ion binding"/>
    <property type="evidence" value="ECO:0007669"/>
    <property type="project" value="UniProtKB-UniRule"/>
</dbReference>
<dbReference type="RefSeq" id="WP_078746388.1">
    <property type="nucleotide sequence ID" value="NZ_FUXG01000026.1"/>
</dbReference>
<evidence type="ECO:0000256" key="10">
    <source>
        <dbReference type="ARBA" id="ARBA00023016"/>
    </source>
</evidence>
<comment type="cofactor">
    <cofactor evidence="11">
        <name>Mg(2+)</name>
        <dbReference type="ChEBI" id="CHEBI:18420"/>
    </cofactor>
</comment>
<feature type="binding site" evidence="11">
    <location>
        <position position="212"/>
    </location>
    <ligand>
        <name>Mg(2+)</name>
        <dbReference type="ChEBI" id="CHEBI:18420"/>
    </ligand>
</feature>
<dbReference type="HAMAP" id="MF_01497">
    <property type="entry name" value="SrkA_kinase"/>
    <property type="match status" value="1"/>
</dbReference>
<keyword evidence="6 11" id="KW-0547">Nucleotide-binding</keyword>
<feature type="domain" description="Aminoglycoside phosphotransferase" evidence="12">
    <location>
        <begin position="37"/>
        <end position="263"/>
    </location>
</feature>
<accession>A0A1T4SAQ6</accession>
<evidence type="ECO:0000256" key="11">
    <source>
        <dbReference type="HAMAP-Rule" id="MF_01497"/>
    </source>
</evidence>
<evidence type="ECO:0000256" key="3">
    <source>
        <dbReference type="ARBA" id="ARBA00022553"/>
    </source>
</evidence>
<keyword evidence="1 11" id="KW-0963">Cytoplasm</keyword>
<dbReference type="GO" id="GO:0005524">
    <property type="term" value="F:ATP binding"/>
    <property type="evidence" value="ECO:0007669"/>
    <property type="project" value="UniProtKB-UniRule"/>
</dbReference>
<dbReference type="Proteomes" id="UP000191418">
    <property type="component" value="Unassembled WGS sequence"/>
</dbReference>
<dbReference type="NCBIfam" id="NF008738">
    <property type="entry name" value="PRK11768.1"/>
    <property type="match status" value="1"/>
</dbReference>
<evidence type="ECO:0000313" key="13">
    <source>
        <dbReference type="EMBL" id="OPX54350.1"/>
    </source>
</evidence>
<evidence type="ECO:0000256" key="4">
    <source>
        <dbReference type="ARBA" id="ARBA00022679"/>
    </source>
</evidence>
<keyword evidence="5 11" id="KW-0479">Metal-binding</keyword>
<dbReference type="AlphaFoldDB" id="A0A1T4SAQ6"/>
<evidence type="ECO:0000256" key="9">
    <source>
        <dbReference type="ARBA" id="ARBA00022842"/>
    </source>
</evidence>
<comment type="catalytic activity">
    <reaction evidence="11">
        <text>L-seryl-[protein] + ATP = O-phospho-L-seryl-[protein] + ADP + H(+)</text>
        <dbReference type="Rhea" id="RHEA:17989"/>
        <dbReference type="Rhea" id="RHEA-COMP:9863"/>
        <dbReference type="Rhea" id="RHEA-COMP:11604"/>
        <dbReference type="ChEBI" id="CHEBI:15378"/>
        <dbReference type="ChEBI" id="CHEBI:29999"/>
        <dbReference type="ChEBI" id="CHEBI:30616"/>
        <dbReference type="ChEBI" id="CHEBI:83421"/>
        <dbReference type="ChEBI" id="CHEBI:456216"/>
        <dbReference type="EC" id="2.7.11.1"/>
    </reaction>
</comment>
<name>A0A1T4SAQ6_9GAMM</name>
<evidence type="ECO:0000259" key="12">
    <source>
        <dbReference type="Pfam" id="PF01636"/>
    </source>
</evidence>
<dbReference type="InterPro" id="IPR011009">
    <property type="entry name" value="Kinase-like_dom_sf"/>
</dbReference>
<dbReference type="GO" id="GO:0005737">
    <property type="term" value="C:cytoplasm"/>
    <property type="evidence" value="ECO:0007669"/>
    <property type="project" value="UniProtKB-SubCell"/>
</dbReference>
<reference evidence="13 14" key="1">
    <citation type="submission" date="2017-01" db="EMBL/GenBank/DDBJ databases">
        <title>Genome Sequencing of a Marine Spirillum, Oceanospirillum multiglobuliferum ATCC 33336, from Japan.</title>
        <authorList>
            <person name="Carney J.G."/>
            <person name="Trachtenberg A.M."/>
            <person name="Rheaume B.A."/>
            <person name="Linnane J.D."/>
            <person name="Pitts N.L."/>
            <person name="Mykles D.L."/>
            <person name="Maclea K.S."/>
        </authorList>
    </citation>
    <scope>NUCLEOTIDE SEQUENCE [LARGE SCALE GENOMIC DNA]</scope>
    <source>
        <strain evidence="13 14">ATCC 33336</strain>
    </source>
</reference>
<evidence type="ECO:0000256" key="5">
    <source>
        <dbReference type="ARBA" id="ARBA00022723"/>
    </source>
</evidence>
<keyword evidence="4 11" id="KW-0808">Transferase</keyword>
<dbReference type="PANTHER" id="PTHR39573">
    <property type="entry name" value="STRESS RESPONSE KINASE A"/>
    <property type="match status" value="1"/>
</dbReference>
<comment type="caution">
    <text evidence="13">The sequence shown here is derived from an EMBL/GenBank/DDBJ whole genome shotgun (WGS) entry which is preliminary data.</text>
</comment>
<comment type="subcellular location">
    <subcellularLocation>
        <location evidence="11">Cytoplasm</location>
    </subcellularLocation>
</comment>
<dbReference type="Gene3D" id="1.10.510.10">
    <property type="entry name" value="Transferase(Phosphotransferase) domain 1"/>
    <property type="match status" value="1"/>
</dbReference>
<feature type="active site" evidence="11">
    <location>
        <position position="224"/>
    </location>
</feature>
<evidence type="ECO:0000256" key="1">
    <source>
        <dbReference type="ARBA" id="ARBA00022490"/>
    </source>
</evidence>
<dbReference type="SUPFAM" id="SSF56112">
    <property type="entry name" value="Protein kinase-like (PK-like)"/>
    <property type="match status" value="1"/>
</dbReference>
<dbReference type="InterPro" id="IPR002575">
    <property type="entry name" value="Aminoglycoside_PTrfase"/>
</dbReference>
<evidence type="ECO:0000256" key="8">
    <source>
        <dbReference type="ARBA" id="ARBA00022840"/>
    </source>
</evidence>
<proteinExistence type="inferred from homology"/>
<dbReference type="Gene3D" id="1.20.1270.170">
    <property type="match status" value="1"/>
</dbReference>
<keyword evidence="2 11" id="KW-0723">Serine/threonine-protein kinase</keyword>
<dbReference type="Gene3D" id="3.30.200.70">
    <property type="match status" value="1"/>
</dbReference>
<comment type="subunit">
    <text evidence="11">Monomer.</text>
</comment>
<dbReference type="PANTHER" id="PTHR39573:SF1">
    <property type="entry name" value="STRESS RESPONSE KINASE A"/>
    <property type="match status" value="1"/>
</dbReference>
<dbReference type="GO" id="GO:0106310">
    <property type="term" value="F:protein serine kinase activity"/>
    <property type="evidence" value="ECO:0007669"/>
    <property type="project" value="RHEA"/>
</dbReference>
<gene>
    <name evidence="11" type="primary">srkA</name>
    <name evidence="13" type="ORF">BTE48_14485</name>
</gene>
<dbReference type="STRING" id="64969.SAMN02745127_02872"/>
<keyword evidence="8 11" id="KW-0067">ATP-binding</keyword>